<feature type="region of interest" description="Disordered" evidence="1">
    <location>
        <begin position="140"/>
        <end position="192"/>
    </location>
</feature>
<keyword evidence="4" id="KW-1185">Reference proteome</keyword>
<sequence length="308" mass="34121">MNNTDTAVNKTTNSATNTASKTSNSAIEPEAEDNADKKGRSQTYLEHKDLQLCNSWFKISEDPKKGTDQTFNAFWEAIARHYATHIPNALQSAKSLKNHWSDKIQKEVNQFPFTMLGCYEILITSPKWNNYLRDLAKKRESTSTAANKRKEPNSSSTNLPSTNSTTTDVSNGSRGGDSSSNETCGPPTCPIGRKRAKCDKADELAAKKTQESLKKMAQAHCDIVEVAKKQSSFLEAQQAAMNRLVDESIMCKDLSGASKMMKRYYSIKQSKIMARLEKEQSASNDATSTRAPCDSQATVRRRKRLGAG</sequence>
<evidence type="ECO:0000256" key="1">
    <source>
        <dbReference type="SAM" id="MobiDB-lite"/>
    </source>
</evidence>
<protein>
    <recommendedName>
        <fullName evidence="2">No apical meristem-associated C-terminal domain-containing protein</fullName>
    </recommendedName>
</protein>
<dbReference type="eggNOG" id="KOG0017">
    <property type="taxonomic scope" value="Eukaryota"/>
</dbReference>
<dbReference type="OrthoDB" id="2507429at2759"/>
<dbReference type="STRING" id="418459.H6QV26"/>
<dbReference type="PANTHER" id="PTHR45125:SF3">
    <property type="entry name" value="NO-APICAL-MERISTEM-ASSOCIATED CARBOXY-TERMINAL DOMAIN PROTEIN"/>
    <property type="match status" value="1"/>
</dbReference>
<feature type="compositionally biased region" description="Low complexity" evidence="1">
    <location>
        <begin position="1"/>
        <end position="26"/>
    </location>
</feature>
<evidence type="ECO:0000313" key="4">
    <source>
        <dbReference type="Proteomes" id="UP000008783"/>
    </source>
</evidence>
<accession>H6QV26</accession>
<feature type="domain" description="No apical meristem-associated C-terminal" evidence="2">
    <location>
        <begin position="112"/>
        <end position="272"/>
    </location>
</feature>
<dbReference type="AlphaFoldDB" id="H6QV26"/>
<dbReference type="GeneID" id="13542288"/>
<organism evidence="3 4">
    <name type="scientific">Puccinia graminis f. sp. tritici (strain CRL 75-36-700-3 / race SCCL)</name>
    <name type="common">Black stem rust fungus</name>
    <dbReference type="NCBI Taxonomy" id="418459"/>
    <lineage>
        <taxon>Eukaryota</taxon>
        <taxon>Fungi</taxon>
        <taxon>Dikarya</taxon>
        <taxon>Basidiomycota</taxon>
        <taxon>Pucciniomycotina</taxon>
        <taxon>Pucciniomycetes</taxon>
        <taxon>Pucciniales</taxon>
        <taxon>Pucciniaceae</taxon>
        <taxon>Puccinia</taxon>
    </lineage>
</organism>
<gene>
    <name evidence="3" type="ORF">PGTG_22634</name>
</gene>
<feature type="compositionally biased region" description="Basic residues" evidence="1">
    <location>
        <begin position="299"/>
        <end position="308"/>
    </location>
</feature>
<evidence type="ECO:0000259" key="2">
    <source>
        <dbReference type="Pfam" id="PF14303"/>
    </source>
</evidence>
<name>H6QV26_PUCGT</name>
<dbReference type="KEGG" id="pgr:PGTG_22634"/>
<feature type="region of interest" description="Disordered" evidence="1">
    <location>
        <begin position="1"/>
        <end position="40"/>
    </location>
</feature>
<dbReference type="HOGENOM" id="CLU_012390_7_2_1"/>
<reference evidence="4" key="1">
    <citation type="journal article" date="2011" name="Proc. Natl. Acad. Sci. U.S.A.">
        <title>Obligate biotrophy features unraveled by the genomic analysis of rust fungi.</title>
        <authorList>
            <person name="Duplessis S."/>
            <person name="Cuomo C.A."/>
            <person name="Lin Y.-C."/>
            <person name="Aerts A."/>
            <person name="Tisserant E."/>
            <person name="Veneault-Fourrey C."/>
            <person name="Joly D.L."/>
            <person name="Hacquard S."/>
            <person name="Amselem J."/>
            <person name="Cantarel B.L."/>
            <person name="Chiu R."/>
            <person name="Coutinho P.M."/>
            <person name="Feau N."/>
            <person name="Field M."/>
            <person name="Frey P."/>
            <person name="Gelhaye E."/>
            <person name="Goldberg J."/>
            <person name="Grabherr M.G."/>
            <person name="Kodira C.D."/>
            <person name="Kohler A."/>
            <person name="Kuees U."/>
            <person name="Lindquist E.A."/>
            <person name="Lucas S.M."/>
            <person name="Mago R."/>
            <person name="Mauceli E."/>
            <person name="Morin E."/>
            <person name="Murat C."/>
            <person name="Pangilinan J.L."/>
            <person name="Park R."/>
            <person name="Pearson M."/>
            <person name="Quesneville H."/>
            <person name="Rouhier N."/>
            <person name="Sakthikumar S."/>
            <person name="Salamov A.A."/>
            <person name="Schmutz J."/>
            <person name="Selles B."/>
            <person name="Shapiro H."/>
            <person name="Tanguay P."/>
            <person name="Tuskan G.A."/>
            <person name="Henrissat B."/>
            <person name="Van de Peer Y."/>
            <person name="Rouze P."/>
            <person name="Ellis J.G."/>
            <person name="Dodds P.N."/>
            <person name="Schein J.E."/>
            <person name="Zhong S."/>
            <person name="Hamelin R.C."/>
            <person name="Grigoriev I.V."/>
            <person name="Szabo L.J."/>
            <person name="Martin F."/>
        </authorList>
    </citation>
    <scope>NUCLEOTIDE SEQUENCE [LARGE SCALE GENOMIC DNA]</scope>
    <source>
        <strain evidence="4">CRL 75-36-700-3 / race SCCL</strain>
    </source>
</reference>
<feature type="compositionally biased region" description="Low complexity" evidence="1">
    <location>
        <begin position="153"/>
        <end position="181"/>
    </location>
</feature>
<dbReference type="RefSeq" id="XP_003888644.1">
    <property type="nucleotide sequence ID" value="XM_003888595.1"/>
</dbReference>
<feature type="region of interest" description="Disordered" evidence="1">
    <location>
        <begin position="276"/>
        <end position="308"/>
    </location>
</feature>
<evidence type="ECO:0000313" key="3">
    <source>
        <dbReference type="EMBL" id="EHS62639.1"/>
    </source>
</evidence>
<feature type="compositionally biased region" description="Polar residues" evidence="1">
    <location>
        <begin position="281"/>
        <end position="298"/>
    </location>
</feature>
<dbReference type="InterPro" id="IPR029466">
    <property type="entry name" value="NAM-associated_C"/>
</dbReference>
<dbReference type="Pfam" id="PF14303">
    <property type="entry name" value="NAM-associated"/>
    <property type="match status" value="1"/>
</dbReference>
<dbReference type="PANTHER" id="PTHR45125">
    <property type="entry name" value="F21J9.4-RELATED"/>
    <property type="match status" value="1"/>
</dbReference>
<proteinExistence type="predicted"/>
<dbReference type="EMBL" id="DS178369">
    <property type="protein sequence ID" value="EHS62639.1"/>
    <property type="molecule type" value="Genomic_DNA"/>
</dbReference>
<dbReference type="InParanoid" id="H6QV26"/>
<dbReference type="VEuPathDB" id="FungiDB:PGTG_22634"/>
<dbReference type="Proteomes" id="UP000008783">
    <property type="component" value="Unassembled WGS sequence"/>
</dbReference>